<dbReference type="EMBL" id="CAJZBQ010000053">
    <property type="protein sequence ID" value="CAG9331562.1"/>
    <property type="molecule type" value="Genomic_DNA"/>
</dbReference>
<dbReference type="Proteomes" id="UP001162131">
    <property type="component" value="Unassembled WGS sequence"/>
</dbReference>
<evidence type="ECO:0000313" key="2">
    <source>
        <dbReference type="EMBL" id="CAG9331562.1"/>
    </source>
</evidence>
<sequence length="257" mass="30152">MINASSQFYKEDDRIPYLRDNSYLYGERPLNLQPEPLEPEIFESFRPTEKAIPEPHISKPMEELSMNVYQDIDPSPSLNYSYTYKHPKVKQLSELIEPFEKTSYDRTDYETNRENTENEWEQLENRIDNLKRKILLPGHRSKSKSLRTTSCLEISKDLNRDQVKKSTMRDLGATKFSNLSETRNLAKRKAKNVIVEKGKNRNLSTFSREMDRMDTFSASEEYVRGLVEIMKKHAKKYPGLKDDIVLLNKKFIASNKA</sequence>
<gene>
    <name evidence="2" type="ORF">BSTOLATCC_MIC53629</name>
</gene>
<accession>A0AAU9JYY2</accession>
<evidence type="ECO:0000256" key="1">
    <source>
        <dbReference type="SAM" id="Coils"/>
    </source>
</evidence>
<keyword evidence="1" id="KW-0175">Coiled coil</keyword>
<dbReference type="AlphaFoldDB" id="A0AAU9JYY2"/>
<feature type="coiled-coil region" evidence="1">
    <location>
        <begin position="106"/>
        <end position="133"/>
    </location>
</feature>
<proteinExistence type="predicted"/>
<organism evidence="2 3">
    <name type="scientific">Blepharisma stoltei</name>
    <dbReference type="NCBI Taxonomy" id="1481888"/>
    <lineage>
        <taxon>Eukaryota</taxon>
        <taxon>Sar</taxon>
        <taxon>Alveolata</taxon>
        <taxon>Ciliophora</taxon>
        <taxon>Postciliodesmatophora</taxon>
        <taxon>Heterotrichea</taxon>
        <taxon>Heterotrichida</taxon>
        <taxon>Blepharismidae</taxon>
        <taxon>Blepharisma</taxon>
    </lineage>
</organism>
<reference evidence="2" key="1">
    <citation type="submission" date="2021-09" db="EMBL/GenBank/DDBJ databases">
        <authorList>
            <consortium name="AG Swart"/>
            <person name="Singh M."/>
            <person name="Singh A."/>
            <person name="Seah K."/>
            <person name="Emmerich C."/>
        </authorList>
    </citation>
    <scope>NUCLEOTIDE SEQUENCE</scope>
    <source>
        <strain evidence="2">ATCC30299</strain>
    </source>
</reference>
<keyword evidence="3" id="KW-1185">Reference proteome</keyword>
<protein>
    <submittedName>
        <fullName evidence="2">Uncharacterized protein</fullName>
    </submittedName>
</protein>
<comment type="caution">
    <text evidence="2">The sequence shown here is derived from an EMBL/GenBank/DDBJ whole genome shotgun (WGS) entry which is preliminary data.</text>
</comment>
<evidence type="ECO:0000313" key="3">
    <source>
        <dbReference type="Proteomes" id="UP001162131"/>
    </source>
</evidence>
<name>A0AAU9JYY2_9CILI</name>